<evidence type="ECO:0000256" key="3">
    <source>
        <dbReference type="ARBA" id="ARBA00022525"/>
    </source>
</evidence>
<dbReference type="GO" id="GO:0007631">
    <property type="term" value="P:feeding behavior"/>
    <property type="evidence" value="ECO:0007669"/>
    <property type="project" value="TreeGrafter"/>
</dbReference>
<evidence type="ECO:0000256" key="5">
    <source>
        <dbReference type="ARBA" id="ARBA00022729"/>
    </source>
</evidence>
<evidence type="ECO:0008006" key="9">
    <source>
        <dbReference type="Google" id="ProtNLM"/>
    </source>
</evidence>
<evidence type="ECO:0000313" key="8">
    <source>
        <dbReference type="Proteomes" id="UP001501920"/>
    </source>
</evidence>
<dbReference type="GO" id="GO:0005576">
    <property type="term" value="C:extracellular region"/>
    <property type="evidence" value="ECO:0007669"/>
    <property type="project" value="UniProtKB-SubCell"/>
</dbReference>
<dbReference type="STRING" id="42514.ENSPNAP00000013181"/>
<dbReference type="AlphaFoldDB" id="A0A3B4CQX6"/>
<dbReference type="InterPro" id="IPR013298">
    <property type="entry name" value="Neuropept_B_pre"/>
</dbReference>
<comment type="subcellular location">
    <subcellularLocation>
        <location evidence="1">Secreted</location>
    </subcellularLocation>
</comment>
<reference evidence="7" key="2">
    <citation type="submission" date="2025-08" db="UniProtKB">
        <authorList>
            <consortium name="Ensembl"/>
        </authorList>
    </citation>
    <scope>IDENTIFICATION</scope>
</reference>
<name>A0A3B4CQX6_PYGNA</name>
<comment type="similarity">
    <text evidence="2">Belongs to the neuropeptide B/W family.</text>
</comment>
<dbReference type="Ensembl" id="ENSPNAT00000020690.2">
    <property type="protein sequence ID" value="ENSPNAP00000013181.1"/>
    <property type="gene ID" value="ENSPNAG00000004761.2"/>
</dbReference>
<evidence type="ECO:0000313" key="7">
    <source>
        <dbReference type="Ensembl" id="ENSPNAP00000013181.1"/>
    </source>
</evidence>
<dbReference type="PANTHER" id="PTHR28553:SF1">
    <property type="entry name" value="NEUROPEPTIDE B"/>
    <property type="match status" value="1"/>
</dbReference>
<organism evidence="7 8">
    <name type="scientific">Pygocentrus nattereri</name>
    <name type="common">Red-bellied piranha</name>
    <dbReference type="NCBI Taxonomy" id="42514"/>
    <lineage>
        <taxon>Eukaryota</taxon>
        <taxon>Metazoa</taxon>
        <taxon>Chordata</taxon>
        <taxon>Craniata</taxon>
        <taxon>Vertebrata</taxon>
        <taxon>Euteleostomi</taxon>
        <taxon>Actinopterygii</taxon>
        <taxon>Neopterygii</taxon>
        <taxon>Teleostei</taxon>
        <taxon>Ostariophysi</taxon>
        <taxon>Characiformes</taxon>
        <taxon>Characoidei</taxon>
        <taxon>Pygocentrus</taxon>
    </lineage>
</organism>
<keyword evidence="5" id="KW-0732">Signal</keyword>
<dbReference type="PANTHER" id="PTHR28553">
    <property type="entry name" value="NEUROPEPTIDE B"/>
    <property type="match status" value="1"/>
</dbReference>
<evidence type="ECO:0000256" key="4">
    <source>
        <dbReference type="ARBA" id="ARBA00022685"/>
    </source>
</evidence>
<reference evidence="7 8" key="1">
    <citation type="submission" date="2020-10" db="EMBL/GenBank/DDBJ databases">
        <title>Pygocentrus nattereri (red-bellied piranha) genome, fPygNat1, primary haplotype.</title>
        <authorList>
            <person name="Myers G."/>
            <person name="Meyer A."/>
            <person name="Karagic N."/>
            <person name="Pippel M."/>
            <person name="Winkler S."/>
            <person name="Tracey A."/>
            <person name="Wood J."/>
            <person name="Formenti G."/>
            <person name="Howe K."/>
            <person name="Fedrigo O."/>
            <person name="Jarvis E.D."/>
        </authorList>
    </citation>
    <scope>NUCLEOTIDE SEQUENCE [LARGE SCALE GENOMIC DNA]</scope>
</reference>
<proteinExistence type="inferred from homology"/>
<dbReference type="RefSeq" id="XP_017570780.2">
    <property type="nucleotide sequence ID" value="XM_017715291.2"/>
</dbReference>
<feature type="region of interest" description="Disordered" evidence="6">
    <location>
        <begin position="1"/>
        <end position="44"/>
    </location>
</feature>
<dbReference type="OrthoDB" id="9942334at2759"/>
<evidence type="ECO:0000256" key="2">
    <source>
        <dbReference type="ARBA" id="ARBA00005292"/>
    </source>
</evidence>
<dbReference type="GeneID" id="108437881"/>
<evidence type="ECO:0000256" key="6">
    <source>
        <dbReference type="SAM" id="MobiDB-lite"/>
    </source>
</evidence>
<keyword evidence="3" id="KW-0964">Secreted</keyword>
<accession>A0A3B4CQX6</accession>
<dbReference type="GO" id="GO:0007186">
    <property type="term" value="P:G protein-coupled receptor signaling pathway"/>
    <property type="evidence" value="ECO:0007669"/>
    <property type="project" value="TreeGrafter"/>
</dbReference>
<keyword evidence="4" id="KW-0165">Cleavage on pair of basic residues</keyword>
<dbReference type="PRINTS" id="PR01889">
    <property type="entry name" value="PPNRPEPTIDEB"/>
</dbReference>
<reference evidence="7" key="3">
    <citation type="submission" date="2025-09" db="UniProtKB">
        <authorList>
            <consortium name="Ensembl"/>
        </authorList>
    </citation>
    <scope>IDENTIFICATION</scope>
</reference>
<sequence>MNHGADEARSAGLVYKAETAEEQKQVRSSLSEAPAEGVAKRTPSSASSTMVKLDRWALAVVLVSVLAAYRPAGAWYKQAAGPTYYSVGRASGLLSGIRRSPFRRAELDTQESRESSENELHSDVYLHRSSALTNMNLCVKDVSPNLKSCELVRHPRDAFRCEATVFISLDSTECVDA</sequence>
<dbReference type="GO" id="GO:0001664">
    <property type="term" value="F:G protein-coupled receptor binding"/>
    <property type="evidence" value="ECO:0007669"/>
    <property type="project" value="InterPro"/>
</dbReference>
<dbReference type="Pfam" id="PF15180">
    <property type="entry name" value="NPBW"/>
    <property type="match status" value="1"/>
</dbReference>
<dbReference type="OMA" id="MTSKLMF"/>
<evidence type="ECO:0000256" key="1">
    <source>
        <dbReference type="ARBA" id="ARBA00004613"/>
    </source>
</evidence>
<protein>
    <recommendedName>
        <fullName evidence="9">Neuropeptide B</fullName>
    </recommendedName>
</protein>
<dbReference type="PRINTS" id="PR01888">
    <property type="entry name" value="NROPEPTIDEBW"/>
</dbReference>
<dbReference type="Proteomes" id="UP001501920">
    <property type="component" value="Chromosome 14"/>
</dbReference>
<dbReference type="InterPro" id="IPR013297">
    <property type="entry name" value="Neuropept_BW_pre"/>
</dbReference>
<keyword evidence="8" id="KW-1185">Reference proteome</keyword>
<dbReference type="GeneTree" id="ENSGT00940000158204"/>